<evidence type="ECO:0000256" key="2">
    <source>
        <dbReference type="ARBA" id="ARBA00022475"/>
    </source>
</evidence>
<keyword evidence="3" id="KW-0547">Nucleotide-binding</keyword>
<name>A0A418MWV3_9ACTN</name>
<feature type="domain" description="ABC transporter" evidence="7">
    <location>
        <begin position="4"/>
        <end position="239"/>
    </location>
</feature>
<evidence type="ECO:0000256" key="1">
    <source>
        <dbReference type="ARBA" id="ARBA00022448"/>
    </source>
</evidence>
<keyword evidence="5" id="KW-1278">Translocase</keyword>
<dbReference type="InterPro" id="IPR003593">
    <property type="entry name" value="AAA+_ATPase"/>
</dbReference>
<dbReference type="Pfam" id="PF00005">
    <property type="entry name" value="ABC_tran"/>
    <property type="match status" value="1"/>
</dbReference>
<keyword evidence="9" id="KW-1185">Reference proteome</keyword>
<dbReference type="GO" id="GO:0005524">
    <property type="term" value="F:ATP binding"/>
    <property type="evidence" value="ECO:0007669"/>
    <property type="project" value="UniProtKB-KW"/>
</dbReference>
<keyword evidence="4 8" id="KW-0067">ATP-binding</keyword>
<dbReference type="GO" id="GO:0016887">
    <property type="term" value="F:ATP hydrolysis activity"/>
    <property type="evidence" value="ECO:0007669"/>
    <property type="project" value="InterPro"/>
</dbReference>
<evidence type="ECO:0000256" key="5">
    <source>
        <dbReference type="ARBA" id="ARBA00022967"/>
    </source>
</evidence>
<keyword evidence="1" id="KW-0813">Transport</keyword>
<accession>A0A418MWV3</accession>
<evidence type="ECO:0000256" key="4">
    <source>
        <dbReference type="ARBA" id="ARBA00022840"/>
    </source>
</evidence>
<dbReference type="InterPro" id="IPR047641">
    <property type="entry name" value="ABC_transpr_MalK/UgpC-like"/>
</dbReference>
<dbReference type="Gene3D" id="3.40.50.300">
    <property type="entry name" value="P-loop containing nucleotide triphosphate hydrolases"/>
    <property type="match status" value="1"/>
</dbReference>
<dbReference type="Proteomes" id="UP000283832">
    <property type="component" value="Unassembled WGS sequence"/>
</dbReference>
<comment type="caution">
    <text evidence="8">The sequence shown here is derived from an EMBL/GenBank/DDBJ whole genome shotgun (WGS) entry which is preliminary data.</text>
</comment>
<dbReference type="SMART" id="SM00382">
    <property type="entry name" value="AAA"/>
    <property type="match status" value="1"/>
</dbReference>
<organism evidence="8 9">
    <name type="scientific">Micromonospora radicis</name>
    <dbReference type="NCBI Taxonomy" id="1894971"/>
    <lineage>
        <taxon>Bacteria</taxon>
        <taxon>Bacillati</taxon>
        <taxon>Actinomycetota</taxon>
        <taxon>Actinomycetes</taxon>
        <taxon>Micromonosporales</taxon>
        <taxon>Micromonosporaceae</taxon>
        <taxon>Micromonospora</taxon>
    </lineage>
</organism>
<sequence>METLTVTGVSKTFGGPRPAIADLSFTLGGGEFGVVVGPSGAGKTTLLNMIAGLVSPDTGEITLNGGSLAAVVPERRDIAMVFENYALYPHLSVRRNLEFPLRAPVRRGQLSRSQIAARVAEVAETLRIPHLLDRLPSQLSGGQRQRVSLGRALVRRPRLLLLDEPITHLDAKLRHEMRTELKRIQRELGVTTLYATPDQSDALALADLVVVLDAGRAWQVGSAADVYERPANVTVARTLGDPRINLLQGRRDATGVTVLGQRFDAGQGPPGPVTVGIRPGDVELSTQPVLGAVAGRVLLSQTLGYQDVVYVDVAGATVRATAPAGIAARPGSPAWVRLPAARLHVFETATGRALRHREVV</sequence>
<dbReference type="InterPro" id="IPR003439">
    <property type="entry name" value="ABC_transporter-like_ATP-bd"/>
</dbReference>
<dbReference type="OrthoDB" id="9802264at2"/>
<dbReference type="Pfam" id="PF08402">
    <property type="entry name" value="TOBE_2"/>
    <property type="match status" value="1"/>
</dbReference>
<dbReference type="InterPro" id="IPR012340">
    <property type="entry name" value="NA-bd_OB-fold"/>
</dbReference>
<dbReference type="PROSITE" id="PS50893">
    <property type="entry name" value="ABC_TRANSPORTER_2"/>
    <property type="match status" value="1"/>
</dbReference>
<dbReference type="PROSITE" id="PS00211">
    <property type="entry name" value="ABC_TRANSPORTER_1"/>
    <property type="match status" value="1"/>
</dbReference>
<dbReference type="SUPFAM" id="SSF52540">
    <property type="entry name" value="P-loop containing nucleoside triphosphate hydrolases"/>
    <property type="match status" value="1"/>
</dbReference>
<proteinExistence type="predicted"/>
<gene>
    <name evidence="8" type="ORF">D2L64_08375</name>
</gene>
<evidence type="ECO:0000259" key="7">
    <source>
        <dbReference type="PROSITE" id="PS50893"/>
    </source>
</evidence>
<evidence type="ECO:0000313" key="9">
    <source>
        <dbReference type="Proteomes" id="UP000283832"/>
    </source>
</evidence>
<dbReference type="EMBL" id="QXEC01000006">
    <property type="protein sequence ID" value="RIV39343.1"/>
    <property type="molecule type" value="Genomic_DNA"/>
</dbReference>
<dbReference type="RefSeq" id="WP_119574155.1">
    <property type="nucleotide sequence ID" value="NZ_QXEC01000006.1"/>
</dbReference>
<dbReference type="InterPro" id="IPR017871">
    <property type="entry name" value="ABC_transporter-like_CS"/>
</dbReference>
<evidence type="ECO:0000256" key="3">
    <source>
        <dbReference type="ARBA" id="ARBA00022741"/>
    </source>
</evidence>
<protein>
    <submittedName>
        <fullName evidence="8">ABC transporter ATP-binding protein</fullName>
    </submittedName>
</protein>
<dbReference type="InterPro" id="IPR013611">
    <property type="entry name" value="Transp-assoc_OB_typ2"/>
</dbReference>
<dbReference type="GO" id="GO:0055052">
    <property type="term" value="C:ATP-binding cassette (ABC) transporter complex, substrate-binding subunit-containing"/>
    <property type="evidence" value="ECO:0007669"/>
    <property type="project" value="TreeGrafter"/>
</dbReference>
<reference evidence="8 9" key="1">
    <citation type="submission" date="2018-08" db="EMBL/GenBank/DDBJ databases">
        <title>Jishengella sp. nov., isolated from a root of Azadirachta indica A. Juss. var. siamensis Valenton.</title>
        <authorList>
            <person name="Kuncharoen N."/>
            <person name="Tanasupawat S."/>
            <person name="Kudo T."/>
            <person name="Ohkuma M."/>
        </authorList>
    </citation>
    <scope>NUCLEOTIDE SEQUENCE [LARGE SCALE GENOMIC DNA]</scope>
    <source>
        <strain evidence="8 9">AZ1-13</strain>
    </source>
</reference>
<dbReference type="InterPro" id="IPR008995">
    <property type="entry name" value="Mo/tungstate-bd_C_term_dom"/>
</dbReference>
<dbReference type="FunFam" id="3.40.50.300:FF:000042">
    <property type="entry name" value="Maltose/maltodextrin ABC transporter, ATP-binding protein"/>
    <property type="match status" value="1"/>
</dbReference>
<dbReference type="SUPFAM" id="SSF50331">
    <property type="entry name" value="MOP-like"/>
    <property type="match status" value="1"/>
</dbReference>
<dbReference type="InterPro" id="IPR027417">
    <property type="entry name" value="P-loop_NTPase"/>
</dbReference>
<dbReference type="Gene3D" id="2.40.50.140">
    <property type="entry name" value="Nucleic acid-binding proteins"/>
    <property type="match status" value="1"/>
</dbReference>
<evidence type="ECO:0000313" key="8">
    <source>
        <dbReference type="EMBL" id="RIV39343.1"/>
    </source>
</evidence>
<dbReference type="Gene3D" id="2.40.50.100">
    <property type="match status" value="1"/>
</dbReference>
<keyword evidence="6" id="KW-0472">Membrane</keyword>
<dbReference type="AlphaFoldDB" id="A0A418MWV3"/>
<dbReference type="GO" id="GO:0140359">
    <property type="term" value="F:ABC-type transporter activity"/>
    <property type="evidence" value="ECO:0007669"/>
    <property type="project" value="UniProtKB-ARBA"/>
</dbReference>
<dbReference type="PANTHER" id="PTHR43875:SF15">
    <property type="entry name" value="TREHALOSE IMPORT ATP-BINDING PROTEIN SUGC"/>
    <property type="match status" value="1"/>
</dbReference>
<dbReference type="PANTHER" id="PTHR43875">
    <property type="entry name" value="MALTODEXTRIN IMPORT ATP-BINDING PROTEIN MSMX"/>
    <property type="match status" value="1"/>
</dbReference>
<keyword evidence="2" id="KW-1003">Cell membrane</keyword>
<evidence type="ECO:0000256" key="6">
    <source>
        <dbReference type="ARBA" id="ARBA00023136"/>
    </source>
</evidence>